<keyword evidence="2" id="KW-1185">Reference proteome</keyword>
<dbReference type="InterPro" id="IPR036477">
    <property type="entry name" value="Formyl_transf_N_sf"/>
</dbReference>
<dbReference type="SUPFAM" id="SSF53328">
    <property type="entry name" value="Formyltransferase"/>
    <property type="match status" value="1"/>
</dbReference>
<gene>
    <name evidence="1" type="ORF">PQO03_01925</name>
</gene>
<dbReference type="Gene3D" id="3.40.50.170">
    <property type="entry name" value="Formyl transferase, N-terminal domain"/>
    <property type="match status" value="1"/>
</dbReference>
<sequence>MKKFFEIPPNGKARAAIFISGSGTNAIKILELWNKDPETCKFIPSCLVTDRPERCAAREIAKQFNIPLIEHDIFSFYKSKNLKSISLASSEGRLAREEWTQGLIQKLNIYPLEFAIFAGFIPLCNITEQLPCLNVHPGDLTVTDKSGNRLLTGLHAIPIELAVINDIDHMRTTVIVASAYSSSGAGMDEGTIIGLSPEVDIDYQGRKVSEYQELHKNRSGKINDPLRDMANANQEALKADGDWVVFPPSVNDFASGRFSIDEKGQLYLDTNGNYLPIEYIEYRQNQKEIVFAE</sequence>
<protein>
    <recommendedName>
        <fullName evidence="3">Formyl transferase N-terminal domain-containing protein</fullName>
    </recommendedName>
</protein>
<evidence type="ECO:0008006" key="3">
    <source>
        <dbReference type="Google" id="ProtNLM"/>
    </source>
</evidence>
<proteinExistence type="predicted"/>
<name>A0ABY7VS51_9BACT</name>
<dbReference type="EMBL" id="CP117811">
    <property type="protein sequence ID" value="WDE96721.1"/>
    <property type="molecule type" value="Genomic_DNA"/>
</dbReference>
<evidence type="ECO:0000313" key="1">
    <source>
        <dbReference type="EMBL" id="WDE96721.1"/>
    </source>
</evidence>
<dbReference type="Proteomes" id="UP001214250">
    <property type="component" value="Chromosome 1"/>
</dbReference>
<evidence type="ECO:0000313" key="2">
    <source>
        <dbReference type="Proteomes" id="UP001214250"/>
    </source>
</evidence>
<dbReference type="RefSeq" id="WP_274150786.1">
    <property type="nucleotide sequence ID" value="NZ_CP117811.1"/>
</dbReference>
<organism evidence="1 2">
    <name type="scientific">Lentisphaera profundi</name>
    <dbReference type="NCBI Taxonomy" id="1658616"/>
    <lineage>
        <taxon>Bacteria</taxon>
        <taxon>Pseudomonadati</taxon>
        <taxon>Lentisphaerota</taxon>
        <taxon>Lentisphaeria</taxon>
        <taxon>Lentisphaerales</taxon>
        <taxon>Lentisphaeraceae</taxon>
        <taxon>Lentisphaera</taxon>
    </lineage>
</organism>
<accession>A0ABY7VS51</accession>
<reference evidence="1 2" key="1">
    <citation type="submission" date="2023-02" db="EMBL/GenBank/DDBJ databases">
        <title>Genome sequence of Lentisphaera profundi SAORIC-696.</title>
        <authorList>
            <person name="Kim e."/>
            <person name="Cho J.-C."/>
            <person name="Choi A."/>
            <person name="Kang I."/>
        </authorList>
    </citation>
    <scope>NUCLEOTIDE SEQUENCE [LARGE SCALE GENOMIC DNA]</scope>
    <source>
        <strain evidence="1 2">SAORIC-696</strain>
    </source>
</reference>